<keyword evidence="1" id="KW-0812">Transmembrane</keyword>
<evidence type="ECO:0000313" key="2">
    <source>
        <dbReference type="EMBL" id="KAF7283057.1"/>
    </source>
</evidence>
<keyword evidence="1" id="KW-0472">Membrane</keyword>
<gene>
    <name evidence="2" type="ORF">GWI33_001512</name>
</gene>
<proteinExistence type="predicted"/>
<feature type="transmembrane region" description="Helical" evidence="1">
    <location>
        <begin position="50"/>
        <end position="69"/>
    </location>
</feature>
<organism evidence="2 3">
    <name type="scientific">Rhynchophorus ferrugineus</name>
    <name type="common">Red palm weevil</name>
    <name type="synonym">Curculio ferrugineus</name>
    <dbReference type="NCBI Taxonomy" id="354439"/>
    <lineage>
        <taxon>Eukaryota</taxon>
        <taxon>Metazoa</taxon>
        <taxon>Ecdysozoa</taxon>
        <taxon>Arthropoda</taxon>
        <taxon>Hexapoda</taxon>
        <taxon>Insecta</taxon>
        <taxon>Pterygota</taxon>
        <taxon>Neoptera</taxon>
        <taxon>Endopterygota</taxon>
        <taxon>Coleoptera</taxon>
        <taxon>Polyphaga</taxon>
        <taxon>Cucujiformia</taxon>
        <taxon>Curculionidae</taxon>
        <taxon>Dryophthorinae</taxon>
        <taxon>Rhynchophorus</taxon>
    </lineage>
</organism>
<dbReference type="AlphaFoldDB" id="A0A834IQF4"/>
<dbReference type="OrthoDB" id="7441741at2759"/>
<keyword evidence="1" id="KW-1133">Transmembrane helix</keyword>
<protein>
    <submittedName>
        <fullName evidence="2">Uncharacterized protein</fullName>
    </submittedName>
</protein>
<dbReference type="Proteomes" id="UP000625711">
    <property type="component" value="Unassembled WGS sequence"/>
</dbReference>
<dbReference type="EMBL" id="JAACXV010000141">
    <property type="protein sequence ID" value="KAF7283057.1"/>
    <property type="molecule type" value="Genomic_DNA"/>
</dbReference>
<name>A0A834IQF4_RHYFE</name>
<reference evidence="2" key="1">
    <citation type="submission" date="2020-08" db="EMBL/GenBank/DDBJ databases">
        <title>Genome sequencing and assembly of the red palm weevil Rhynchophorus ferrugineus.</title>
        <authorList>
            <person name="Dias G.B."/>
            <person name="Bergman C.M."/>
            <person name="Manee M."/>
        </authorList>
    </citation>
    <scope>NUCLEOTIDE SEQUENCE</scope>
    <source>
        <strain evidence="2">AA-2017</strain>
        <tissue evidence="2">Whole larva</tissue>
    </source>
</reference>
<evidence type="ECO:0000256" key="1">
    <source>
        <dbReference type="SAM" id="Phobius"/>
    </source>
</evidence>
<accession>A0A834IQF4</accession>
<comment type="caution">
    <text evidence="2">The sequence shown here is derived from an EMBL/GenBank/DDBJ whole genome shotgun (WGS) entry which is preliminary data.</text>
</comment>
<sequence length="106" mass="12297">MDFDKDPTLQEWTREQPLAVLALDSADRAVLRIADLNEVHYIYSTKEHQLTIYFSVLEMLMCWQIVFVAKTSESNVIGQNGFMDLSIHALVVFMSFFNMVFGCYTF</sequence>
<keyword evidence="3" id="KW-1185">Reference proteome</keyword>
<evidence type="ECO:0000313" key="3">
    <source>
        <dbReference type="Proteomes" id="UP000625711"/>
    </source>
</evidence>
<feature type="transmembrane region" description="Helical" evidence="1">
    <location>
        <begin position="81"/>
        <end position="101"/>
    </location>
</feature>